<dbReference type="CDD" id="cd12214">
    <property type="entry name" value="ChiA1_BD"/>
    <property type="match status" value="2"/>
</dbReference>
<sequence length="265" mass="29083">MRKRRTKLTASWLALALLMVSLLAPSAGAQSAAPLQVSAQGKAWGIGTNYETAVIDLRITNLYVDPARNNTISPWVLQFDFNGTIESVAGAVITAKEGTRYTLKGDTDTDLSYGETLELRITTTLNGSSSASFQNLTLRPEVIAAPWRWLGTYSVNDIVEYNGIFYKAIQAHTAYATNWTPVQTPALWQPVSIESYSYSTSVDVELDIIESWTLGGTYTAGQIVFHDGSFYSCVQSHTAHAPNWYPGPQTASLWKKTALSFQLNP</sequence>
<name>A0A3A6PFM3_9BACL</name>
<evidence type="ECO:0000313" key="5">
    <source>
        <dbReference type="EMBL" id="RJX39797.1"/>
    </source>
</evidence>
<dbReference type="Pfam" id="PF02839">
    <property type="entry name" value="CBM_5_12"/>
    <property type="match status" value="2"/>
</dbReference>
<dbReference type="GO" id="GO:0000272">
    <property type="term" value="P:polysaccharide catabolic process"/>
    <property type="evidence" value="ECO:0007669"/>
    <property type="project" value="UniProtKB-KW"/>
</dbReference>
<evidence type="ECO:0000256" key="2">
    <source>
        <dbReference type="ARBA" id="ARBA00023326"/>
    </source>
</evidence>
<feature type="signal peptide" evidence="3">
    <location>
        <begin position="1"/>
        <end position="29"/>
    </location>
</feature>
<evidence type="ECO:0000256" key="3">
    <source>
        <dbReference type="SAM" id="SignalP"/>
    </source>
</evidence>
<dbReference type="AlphaFoldDB" id="A0A3A6PFM3"/>
<dbReference type="SMART" id="SM00495">
    <property type="entry name" value="ChtBD3"/>
    <property type="match status" value="2"/>
</dbReference>
<dbReference type="InterPro" id="IPR003610">
    <property type="entry name" value="CBM5/12"/>
</dbReference>
<dbReference type="InterPro" id="IPR036573">
    <property type="entry name" value="CBM_sf_5/12"/>
</dbReference>
<evidence type="ECO:0000313" key="6">
    <source>
        <dbReference type="Proteomes" id="UP000267798"/>
    </source>
</evidence>
<protein>
    <recommendedName>
        <fullName evidence="4">Chitin-binding type-3 domain-containing protein</fullName>
    </recommendedName>
</protein>
<comment type="caution">
    <text evidence="5">The sequence shown here is derived from an EMBL/GenBank/DDBJ whole genome shotgun (WGS) entry which is preliminary data.</text>
</comment>
<gene>
    <name evidence="5" type="ORF">D3P09_10390</name>
</gene>
<dbReference type="EMBL" id="QXQB01000002">
    <property type="protein sequence ID" value="RJX39797.1"/>
    <property type="molecule type" value="Genomic_DNA"/>
</dbReference>
<dbReference type="Proteomes" id="UP000267798">
    <property type="component" value="Unassembled WGS sequence"/>
</dbReference>
<keyword evidence="2" id="KW-0624">Polysaccharide degradation</keyword>
<keyword evidence="6" id="KW-1185">Reference proteome</keyword>
<keyword evidence="1" id="KW-0378">Hydrolase</keyword>
<proteinExistence type="predicted"/>
<dbReference type="OrthoDB" id="1849628at2"/>
<dbReference type="GO" id="GO:0004553">
    <property type="term" value="F:hydrolase activity, hydrolyzing O-glycosyl compounds"/>
    <property type="evidence" value="ECO:0007669"/>
    <property type="project" value="InterPro"/>
</dbReference>
<reference evidence="5 6" key="1">
    <citation type="submission" date="2018-09" db="EMBL/GenBank/DDBJ databases">
        <title>Paenibacillus aracenensis nov. sp. isolated from a cave in southern Spain.</title>
        <authorList>
            <person name="Jurado V."/>
            <person name="Gutierrez-Patricio S."/>
            <person name="Gonzalez-Pimentel J.L."/>
            <person name="Miller A.Z."/>
            <person name="Laiz L."/>
            <person name="Saiz-Jimenez C."/>
        </authorList>
    </citation>
    <scope>NUCLEOTIDE SEQUENCE [LARGE SCALE GENOMIC DNA]</scope>
    <source>
        <strain evidence="5 6">JCM 19203</strain>
    </source>
</reference>
<evidence type="ECO:0000259" key="4">
    <source>
        <dbReference type="SMART" id="SM00495"/>
    </source>
</evidence>
<feature type="chain" id="PRO_5039078985" description="Chitin-binding type-3 domain-containing protein" evidence="3">
    <location>
        <begin position="30"/>
        <end position="265"/>
    </location>
</feature>
<dbReference type="GO" id="GO:0005576">
    <property type="term" value="C:extracellular region"/>
    <property type="evidence" value="ECO:0007669"/>
    <property type="project" value="InterPro"/>
</dbReference>
<organism evidence="5 6">
    <name type="scientific">Paenibacillus pinisoli</name>
    <dbReference type="NCBI Taxonomy" id="1276110"/>
    <lineage>
        <taxon>Bacteria</taxon>
        <taxon>Bacillati</taxon>
        <taxon>Bacillota</taxon>
        <taxon>Bacilli</taxon>
        <taxon>Bacillales</taxon>
        <taxon>Paenibacillaceae</taxon>
        <taxon>Paenibacillus</taxon>
    </lineage>
</organism>
<keyword evidence="3" id="KW-0732">Signal</keyword>
<accession>A0A3A6PFM3</accession>
<dbReference type="SUPFAM" id="SSF51055">
    <property type="entry name" value="Carbohydrate binding domain"/>
    <property type="match status" value="2"/>
</dbReference>
<feature type="domain" description="Chitin-binding type-3" evidence="4">
    <location>
        <begin position="144"/>
        <end position="191"/>
    </location>
</feature>
<feature type="domain" description="Chitin-binding type-3" evidence="4">
    <location>
        <begin position="209"/>
        <end position="257"/>
    </location>
</feature>
<keyword evidence="2" id="KW-0119">Carbohydrate metabolism</keyword>
<evidence type="ECO:0000256" key="1">
    <source>
        <dbReference type="ARBA" id="ARBA00022801"/>
    </source>
</evidence>
<dbReference type="GO" id="GO:0030246">
    <property type="term" value="F:carbohydrate binding"/>
    <property type="evidence" value="ECO:0007669"/>
    <property type="project" value="InterPro"/>
</dbReference>
<dbReference type="RefSeq" id="WP_120109568.1">
    <property type="nucleotide sequence ID" value="NZ_QXQB01000002.1"/>
</dbReference>
<dbReference type="Gene3D" id="2.10.10.20">
    <property type="entry name" value="Carbohydrate-binding module superfamily 5/12"/>
    <property type="match status" value="2"/>
</dbReference>